<sequence>MNRAAKTIRVLGGLCMIVSLFFVIAPLTIIRQENYSDQNYTAWKYITQYAGDSKKQLIILGICILLPMLLALVGGVIGIVGGIRQNLSGILAILVCACYILLAVKGSILWPKAKNDAQEFLNGWALYAYLASSGIAAALGVAGFFVKPRLQKKKDLVIPDVEEIRKEQIESKYTFLDEADPSNQPVSDQPVMPQNIPGDNGMMPDANIPAQPIMPQNIPGDNGMMPDANIPAQPIAPQNIPGTVAEPQDMVTEALIEEEEPVAAPYQPGVPRGVLVGIRGMYAGAEIPFRAEESIRLGRDASNDLVFTDAPRVSRHHCMITWHESKQQYGFLDRSSNGSFIHGQADCLPQNIEIMLQPGTVIDIGDEDNEFRLE</sequence>
<accession>A0ABR7MUH9</accession>
<comment type="caution">
    <text evidence="3">The sequence shown here is derived from an EMBL/GenBank/DDBJ whole genome shotgun (WGS) entry which is preliminary data.</text>
</comment>
<dbReference type="EMBL" id="JACRSW010000027">
    <property type="protein sequence ID" value="MBC8557456.1"/>
    <property type="molecule type" value="Genomic_DNA"/>
</dbReference>
<dbReference type="SUPFAM" id="SSF49879">
    <property type="entry name" value="SMAD/FHA domain"/>
    <property type="match status" value="1"/>
</dbReference>
<dbReference type="InterPro" id="IPR000253">
    <property type="entry name" value="FHA_dom"/>
</dbReference>
<evidence type="ECO:0000259" key="2">
    <source>
        <dbReference type="PROSITE" id="PS50006"/>
    </source>
</evidence>
<evidence type="ECO:0000256" key="1">
    <source>
        <dbReference type="SAM" id="Phobius"/>
    </source>
</evidence>
<gene>
    <name evidence="3" type="ORF">H8700_07025</name>
</gene>
<feature type="domain" description="FHA" evidence="2">
    <location>
        <begin position="295"/>
        <end position="346"/>
    </location>
</feature>
<reference evidence="3 4" key="1">
    <citation type="submission" date="2020-08" db="EMBL/GenBank/DDBJ databases">
        <title>Genome public.</title>
        <authorList>
            <person name="Liu C."/>
            <person name="Sun Q."/>
        </authorList>
    </citation>
    <scope>NUCLEOTIDE SEQUENCE [LARGE SCALE GENOMIC DNA]</scope>
    <source>
        <strain evidence="3 4">BX3</strain>
    </source>
</reference>
<keyword evidence="1" id="KW-0812">Transmembrane</keyword>
<feature type="transmembrane region" description="Helical" evidence="1">
    <location>
        <begin position="57"/>
        <end position="80"/>
    </location>
</feature>
<feature type="transmembrane region" description="Helical" evidence="1">
    <location>
        <begin position="87"/>
        <end position="104"/>
    </location>
</feature>
<keyword evidence="4" id="KW-1185">Reference proteome</keyword>
<proteinExistence type="predicted"/>
<evidence type="ECO:0000313" key="4">
    <source>
        <dbReference type="Proteomes" id="UP000637513"/>
    </source>
</evidence>
<evidence type="ECO:0000313" key="3">
    <source>
        <dbReference type="EMBL" id="MBC8557456.1"/>
    </source>
</evidence>
<feature type="transmembrane region" description="Helical" evidence="1">
    <location>
        <begin position="7"/>
        <end position="30"/>
    </location>
</feature>
<dbReference type="Gene3D" id="2.60.200.20">
    <property type="match status" value="1"/>
</dbReference>
<name>A0ABR7MUH9_9FIRM</name>
<dbReference type="RefSeq" id="WP_249304632.1">
    <property type="nucleotide sequence ID" value="NZ_JACRSW010000027.1"/>
</dbReference>
<protein>
    <submittedName>
        <fullName evidence="3">FHA domain-containing protein</fullName>
    </submittedName>
</protein>
<feature type="transmembrane region" description="Helical" evidence="1">
    <location>
        <begin position="124"/>
        <end position="146"/>
    </location>
</feature>
<dbReference type="PROSITE" id="PS50006">
    <property type="entry name" value="FHA_DOMAIN"/>
    <property type="match status" value="1"/>
</dbReference>
<dbReference type="CDD" id="cd00060">
    <property type="entry name" value="FHA"/>
    <property type="match status" value="1"/>
</dbReference>
<dbReference type="InterPro" id="IPR008984">
    <property type="entry name" value="SMAD_FHA_dom_sf"/>
</dbReference>
<organism evidence="3 4">
    <name type="scientific">Jutongia hominis</name>
    <dbReference type="NCBI Taxonomy" id="2763664"/>
    <lineage>
        <taxon>Bacteria</taxon>
        <taxon>Bacillati</taxon>
        <taxon>Bacillota</taxon>
        <taxon>Clostridia</taxon>
        <taxon>Lachnospirales</taxon>
        <taxon>Lachnospiraceae</taxon>
        <taxon>Jutongia</taxon>
    </lineage>
</organism>
<dbReference type="SMART" id="SM00240">
    <property type="entry name" value="FHA"/>
    <property type="match status" value="1"/>
</dbReference>
<dbReference type="Pfam" id="PF00498">
    <property type="entry name" value="FHA"/>
    <property type="match status" value="1"/>
</dbReference>
<keyword evidence="1" id="KW-0472">Membrane</keyword>
<dbReference type="Proteomes" id="UP000637513">
    <property type="component" value="Unassembled WGS sequence"/>
</dbReference>
<keyword evidence="1" id="KW-1133">Transmembrane helix</keyword>